<accession>A0ABW4W1C7</accession>
<protein>
    <recommendedName>
        <fullName evidence="4">Lipoprotein</fullName>
    </recommendedName>
</protein>
<dbReference type="Proteomes" id="UP001597383">
    <property type="component" value="Unassembled WGS sequence"/>
</dbReference>
<dbReference type="PROSITE" id="PS51257">
    <property type="entry name" value="PROKAR_LIPOPROTEIN"/>
    <property type="match status" value="1"/>
</dbReference>
<dbReference type="RefSeq" id="WP_377557862.1">
    <property type="nucleotide sequence ID" value="NZ_JBHUHQ010000017.1"/>
</dbReference>
<evidence type="ECO:0000313" key="3">
    <source>
        <dbReference type="Proteomes" id="UP001597383"/>
    </source>
</evidence>
<name>A0ABW4W1C7_9BACI</name>
<keyword evidence="3" id="KW-1185">Reference proteome</keyword>
<reference evidence="3" key="1">
    <citation type="journal article" date="2019" name="Int. J. Syst. Evol. Microbiol.">
        <title>The Global Catalogue of Microorganisms (GCM) 10K type strain sequencing project: providing services to taxonomists for standard genome sequencing and annotation.</title>
        <authorList>
            <consortium name="The Broad Institute Genomics Platform"/>
            <consortium name="The Broad Institute Genome Sequencing Center for Infectious Disease"/>
            <person name="Wu L."/>
            <person name="Ma J."/>
        </authorList>
    </citation>
    <scope>NUCLEOTIDE SEQUENCE [LARGE SCALE GENOMIC DNA]</scope>
    <source>
        <strain evidence="3">R28</strain>
    </source>
</reference>
<dbReference type="EMBL" id="JBHUHQ010000017">
    <property type="protein sequence ID" value="MFD2045218.1"/>
    <property type="molecule type" value="Genomic_DNA"/>
</dbReference>
<gene>
    <name evidence="2" type="ORF">ACFSJF_13135</name>
</gene>
<proteinExistence type="predicted"/>
<comment type="caution">
    <text evidence="2">The sequence shown here is derived from an EMBL/GenBank/DDBJ whole genome shotgun (WGS) entry which is preliminary data.</text>
</comment>
<sequence length="142" mass="16452">MKKGFMILIAVLSALIITACSNSDELSGKTFDVSEGGSPNDPDKFYTKMKLEFLDEKKVINHHLHGEEGTYELKDDKLIIQFENENESLEIEFALEESDLDFSEYSAEISDSNFQIEDSDQVSKYQKFYFDLPRRNVEFIER</sequence>
<organism evidence="2 3">
    <name type="scientific">Ornithinibacillus salinisoli</name>
    <dbReference type="NCBI Taxonomy" id="1848459"/>
    <lineage>
        <taxon>Bacteria</taxon>
        <taxon>Bacillati</taxon>
        <taxon>Bacillota</taxon>
        <taxon>Bacilli</taxon>
        <taxon>Bacillales</taxon>
        <taxon>Bacillaceae</taxon>
        <taxon>Ornithinibacillus</taxon>
    </lineage>
</organism>
<feature type="chain" id="PRO_5046597651" description="Lipoprotein" evidence="1">
    <location>
        <begin position="24"/>
        <end position="142"/>
    </location>
</feature>
<evidence type="ECO:0000256" key="1">
    <source>
        <dbReference type="SAM" id="SignalP"/>
    </source>
</evidence>
<evidence type="ECO:0000313" key="2">
    <source>
        <dbReference type="EMBL" id="MFD2045218.1"/>
    </source>
</evidence>
<keyword evidence="1" id="KW-0732">Signal</keyword>
<evidence type="ECO:0008006" key="4">
    <source>
        <dbReference type="Google" id="ProtNLM"/>
    </source>
</evidence>
<feature type="signal peptide" evidence="1">
    <location>
        <begin position="1"/>
        <end position="23"/>
    </location>
</feature>